<feature type="compositionally biased region" description="Polar residues" evidence="1">
    <location>
        <begin position="9"/>
        <end position="21"/>
    </location>
</feature>
<dbReference type="InterPro" id="IPR027867">
    <property type="entry name" value="SPATA48"/>
</dbReference>
<accession>A0ABM0K6J7</accession>
<dbReference type="Pfam" id="PF15073">
    <property type="entry name" value="SPATA48"/>
    <property type="match status" value="1"/>
</dbReference>
<dbReference type="Proteomes" id="UP000694888">
    <property type="component" value="Unplaced"/>
</dbReference>
<feature type="region of interest" description="Disordered" evidence="1">
    <location>
        <begin position="181"/>
        <end position="207"/>
    </location>
</feature>
<gene>
    <name evidence="3" type="primary">LOC101855297</name>
</gene>
<dbReference type="PANTHER" id="PTHR34759">
    <property type="entry name" value="SPERMATOGENESIS-ASSOCIATED PROTEIN 48"/>
    <property type="match status" value="1"/>
</dbReference>
<proteinExistence type="predicted"/>
<feature type="region of interest" description="Disordered" evidence="1">
    <location>
        <begin position="1"/>
        <end position="21"/>
    </location>
</feature>
<feature type="region of interest" description="Disordered" evidence="1">
    <location>
        <begin position="129"/>
        <end position="161"/>
    </location>
</feature>
<evidence type="ECO:0000313" key="3">
    <source>
        <dbReference type="RefSeq" id="XP_005109934.1"/>
    </source>
</evidence>
<name>A0ABM0K6J7_APLCA</name>
<dbReference type="GeneID" id="101855297"/>
<evidence type="ECO:0000313" key="2">
    <source>
        <dbReference type="Proteomes" id="UP000694888"/>
    </source>
</evidence>
<sequence length="418" mass="47764">MAEVINDRSVLSDSNTKPRPNFQTYMVTDSNARGHAVHQIEEKRRLRHMKFPSLKGRHDVDSFQENVDSNVGFKRWNDEGEYHANAPYRTYDNTVDPTSGFVSAGGDVDRQTGHTQIRSLVQLNKTPQAMTPRGQNTVRKEPAAPPELKREATWSPGVPTQWNSRKTSDIWMRSKLGGWTSDVDPRVTSAGRPQTSPEEQTRSSRDKLALKYMYGTSTQRGYEEVPWDHFLAPKMWPPTVTTEEKPDNISHRWHNKRYDPAAQEWQAVGRGLDWFLPRKGYYKDESVTFCSPCHRTQQIPLYSGCIGAENLVELDNAKEPFHPYTVKRSAIPRPSETAHRPNIPLYSGCTLWQGYYAPAHSKPADREYLQPTTTTFHKSIPVEQTPVDHKRNAQMSKMITLVPPCNPFNSMEKEGVQV</sequence>
<organism evidence="2 3">
    <name type="scientific">Aplysia californica</name>
    <name type="common">California sea hare</name>
    <dbReference type="NCBI Taxonomy" id="6500"/>
    <lineage>
        <taxon>Eukaryota</taxon>
        <taxon>Metazoa</taxon>
        <taxon>Spiralia</taxon>
        <taxon>Lophotrochozoa</taxon>
        <taxon>Mollusca</taxon>
        <taxon>Gastropoda</taxon>
        <taxon>Heterobranchia</taxon>
        <taxon>Euthyneura</taxon>
        <taxon>Tectipleura</taxon>
        <taxon>Aplysiida</taxon>
        <taxon>Aplysioidea</taxon>
        <taxon>Aplysiidae</taxon>
        <taxon>Aplysia</taxon>
    </lineage>
</organism>
<dbReference type="RefSeq" id="XP_005109934.1">
    <property type="nucleotide sequence ID" value="XM_005109877.3"/>
</dbReference>
<evidence type="ECO:0000256" key="1">
    <source>
        <dbReference type="SAM" id="MobiDB-lite"/>
    </source>
</evidence>
<keyword evidence="2" id="KW-1185">Reference proteome</keyword>
<protein>
    <submittedName>
        <fullName evidence="3">Spermatogenesis-associated protein 48</fullName>
    </submittedName>
</protein>
<feature type="compositionally biased region" description="Basic and acidic residues" evidence="1">
    <location>
        <begin position="138"/>
        <end position="152"/>
    </location>
</feature>
<dbReference type="PANTHER" id="PTHR34759:SF1">
    <property type="entry name" value="SPERMATOGENESIS-ASSOCIATED PROTEIN 48"/>
    <property type="match status" value="1"/>
</dbReference>
<reference evidence="3" key="1">
    <citation type="submission" date="2025-08" db="UniProtKB">
        <authorList>
            <consortium name="RefSeq"/>
        </authorList>
    </citation>
    <scope>IDENTIFICATION</scope>
</reference>